<dbReference type="SUPFAM" id="SSF103473">
    <property type="entry name" value="MFS general substrate transporter"/>
    <property type="match status" value="1"/>
</dbReference>
<keyword evidence="2" id="KW-0813">Transport</keyword>
<dbReference type="Proteomes" id="UP001500266">
    <property type="component" value="Unassembled WGS sequence"/>
</dbReference>
<comment type="subcellular location">
    <subcellularLocation>
        <location evidence="1">Cell membrane</location>
        <topology evidence="1">Multi-pass membrane protein</topology>
    </subcellularLocation>
</comment>
<dbReference type="PANTHER" id="PTHR42718:SF46">
    <property type="entry name" value="BLR6921 PROTEIN"/>
    <property type="match status" value="1"/>
</dbReference>
<dbReference type="PANTHER" id="PTHR42718">
    <property type="entry name" value="MAJOR FACILITATOR SUPERFAMILY MULTIDRUG TRANSPORTER MFSC"/>
    <property type="match status" value="1"/>
</dbReference>
<evidence type="ECO:0000256" key="4">
    <source>
        <dbReference type="ARBA" id="ARBA00022692"/>
    </source>
</evidence>
<keyword evidence="4 8" id="KW-0812">Transmembrane</keyword>
<evidence type="ECO:0000256" key="6">
    <source>
        <dbReference type="ARBA" id="ARBA00023136"/>
    </source>
</evidence>
<evidence type="ECO:0000256" key="1">
    <source>
        <dbReference type="ARBA" id="ARBA00004651"/>
    </source>
</evidence>
<sequence length="254" mass="25748">MPSLDRTHHQQADSPQAIAERPPQGQPPSRIDHPAPDVKAPDKPPHHNASRPPRSLAQLPIALAITADGLLAPRLAAIVGIRPALAAALAPLTAGLLWLAPARTGLGPAGLAVLFLLVGAGIGLSFGYVTALAAADARPGESGLLGGLVNTARQMGGALGLAALVAVAASATGEPDLTAAFRATAALAAIAPLASLPPTCTPPTRRPPRRLIIDLEPHSYSARRAPPPASARSARCCTSRSAGPTTAQEIFNLP</sequence>
<feature type="transmembrane region" description="Helical" evidence="8">
    <location>
        <begin position="111"/>
        <end position="134"/>
    </location>
</feature>
<keyword evidence="3" id="KW-1003">Cell membrane</keyword>
<dbReference type="RefSeq" id="WP_345024714.1">
    <property type="nucleotide sequence ID" value="NZ_BAABDO010000135.1"/>
</dbReference>
<feature type="compositionally biased region" description="Basic and acidic residues" evidence="7">
    <location>
        <begin position="30"/>
        <end position="45"/>
    </location>
</feature>
<organism evidence="9 10">
    <name type="scientific">Actinomadura keratinilytica</name>
    <dbReference type="NCBI Taxonomy" id="547461"/>
    <lineage>
        <taxon>Bacteria</taxon>
        <taxon>Bacillati</taxon>
        <taxon>Actinomycetota</taxon>
        <taxon>Actinomycetes</taxon>
        <taxon>Streptosporangiales</taxon>
        <taxon>Thermomonosporaceae</taxon>
        <taxon>Actinomadura</taxon>
    </lineage>
</organism>
<evidence type="ECO:0000313" key="9">
    <source>
        <dbReference type="EMBL" id="GAA4155754.1"/>
    </source>
</evidence>
<accession>A0ABP7ZF83</accession>
<reference evidence="10" key="1">
    <citation type="journal article" date="2019" name="Int. J. Syst. Evol. Microbiol.">
        <title>The Global Catalogue of Microorganisms (GCM) 10K type strain sequencing project: providing services to taxonomists for standard genome sequencing and annotation.</title>
        <authorList>
            <consortium name="The Broad Institute Genomics Platform"/>
            <consortium name="The Broad Institute Genome Sequencing Center for Infectious Disease"/>
            <person name="Wu L."/>
            <person name="Ma J."/>
        </authorList>
    </citation>
    <scope>NUCLEOTIDE SEQUENCE [LARGE SCALE GENOMIC DNA]</scope>
    <source>
        <strain evidence="10">JCM 17316</strain>
    </source>
</reference>
<gene>
    <name evidence="9" type="ORF">GCM10022416_56450</name>
</gene>
<feature type="region of interest" description="Disordered" evidence="7">
    <location>
        <begin position="217"/>
        <end position="245"/>
    </location>
</feature>
<dbReference type="InterPro" id="IPR036259">
    <property type="entry name" value="MFS_trans_sf"/>
</dbReference>
<proteinExistence type="predicted"/>
<feature type="compositionally biased region" description="Low complexity" evidence="7">
    <location>
        <begin position="230"/>
        <end position="242"/>
    </location>
</feature>
<evidence type="ECO:0000256" key="8">
    <source>
        <dbReference type="SAM" id="Phobius"/>
    </source>
</evidence>
<keyword evidence="5 8" id="KW-1133">Transmembrane helix</keyword>
<dbReference type="Gene3D" id="1.20.1250.20">
    <property type="entry name" value="MFS general substrate transporter like domains"/>
    <property type="match status" value="1"/>
</dbReference>
<evidence type="ECO:0000256" key="5">
    <source>
        <dbReference type="ARBA" id="ARBA00022989"/>
    </source>
</evidence>
<keyword evidence="6 8" id="KW-0472">Membrane</keyword>
<dbReference type="EMBL" id="BAABDO010000135">
    <property type="protein sequence ID" value="GAA4155754.1"/>
    <property type="molecule type" value="Genomic_DNA"/>
</dbReference>
<name>A0ABP7ZF83_9ACTN</name>
<evidence type="ECO:0008006" key="11">
    <source>
        <dbReference type="Google" id="ProtNLM"/>
    </source>
</evidence>
<feature type="compositionally biased region" description="Basic and acidic residues" evidence="7">
    <location>
        <begin position="1"/>
        <end position="11"/>
    </location>
</feature>
<feature type="region of interest" description="Disordered" evidence="7">
    <location>
        <begin position="1"/>
        <end position="53"/>
    </location>
</feature>
<feature type="transmembrane region" description="Helical" evidence="8">
    <location>
        <begin position="75"/>
        <end position="99"/>
    </location>
</feature>
<evidence type="ECO:0000256" key="3">
    <source>
        <dbReference type="ARBA" id="ARBA00022475"/>
    </source>
</evidence>
<evidence type="ECO:0000256" key="7">
    <source>
        <dbReference type="SAM" id="MobiDB-lite"/>
    </source>
</evidence>
<evidence type="ECO:0000256" key="2">
    <source>
        <dbReference type="ARBA" id="ARBA00022448"/>
    </source>
</evidence>
<evidence type="ECO:0000313" key="10">
    <source>
        <dbReference type="Proteomes" id="UP001500266"/>
    </source>
</evidence>
<comment type="caution">
    <text evidence="9">The sequence shown here is derived from an EMBL/GenBank/DDBJ whole genome shotgun (WGS) entry which is preliminary data.</text>
</comment>
<protein>
    <recommendedName>
        <fullName evidence="11">MFS transporter</fullName>
    </recommendedName>
</protein>
<keyword evidence="10" id="KW-1185">Reference proteome</keyword>